<dbReference type="HOGENOM" id="CLU_066687_0_0_1"/>
<feature type="compositionally biased region" description="Basic and acidic residues" evidence="1">
    <location>
        <begin position="205"/>
        <end position="215"/>
    </location>
</feature>
<gene>
    <name evidence="2" type="ORF">PAXRUDRAFT_15119</name>
</gene>
<dbReference type="Proteomes" id="UP000054538">
    <property type="component" value="Unassembled WGS sequence"/>
</dbReference>
<keyword evidence="3" id="KW-1185">Reference proteome</keyword>
<feature type="compositionally biased region" description="Acidic residues" evidence="1">
    <location>
        <begin position="216"/>
        <end position="225"/>
    </location>
</feature>
<proteinExistence type="predicted"/>
<reference evidence="2 3" key="1">
    <citation type="submission" date="2014-04" db="EMBL/GenBank/DDBJ databases">
        <authorList>
            <consortium name="DOE Joint Genome Institute"/>
            <person name="Kuo A."/>
            <person name="Kohler A."/>
            <person name="Jargeat P."/>
            <person name="Nagy L.G."/>
            <person name="Floudas D."/>
            <person name="Copeland A."/>
            <person name="Barry K.W."/>
            <person name="Cichocki N."/>
            <person name="Veneault-Fourrey C."/>
            <person name="LaButti K."/>
            <person name="Lindquist E.A."/>
            <person name="Lipzen A."/>
            <person name="Lundell T."/>
            <person name="Morin E."/>
            <person name="Murat C."/>
            <person name="Sun H."/>
            <person name="Tunlid A."/>
            <person name="Henrissat B."/>
            <person name="Grigoriev I.V."/>
            <person name="Hibbett D.S."/>
            <person name="Martin F."/>
            <person name="Nordberg H.P."/>
            <person name="Cantor M.N."/>
            <person name="Hua S.X."/>
        </authorList>
    </citation>
    <scope>NUCLEOTIDE SEQUENCE [LARGE SCALE GENOMIC DNA]</scope>
    <source>
        <strain evidence="2 3">Ve08.2h10</strain>
    </source>
</reference>
<reference evidence="3" key="2">
    <citation type="submission" date="2015-01" db="EMBL/GenBank/DDBJ databases">
        <title>Evolutionary Origins and Diversification of the Mycorrhizal Mutualists.</title>
        <authorList>
            <consortium name="DOE Joint Genome Institute"/>
            <consortium name="Mycorrhizal Genomics Consortium"/>
            <person name="Kohler A."/>
            <person name="Kuo A."/>
            <person name="Nagy L.G."/>
            <person name="Floudas D."/>
            <person name="Copeland A."/>
            <person name="Barry K.W."/>
            <person name="Cichocki N."/>
            <person name="Veneault-Fourrey C."/>
            <person name="LaButti K."/>
            <person name="Lindquist E.A."/>
            <person name="Lipzen A."/>
            <person name="Lundell T."/>
            <person name="Morin E."/>
            <person name="Murat C."/>
            <person name="Riley R."/>
            <person name="Ohm R."/>
            <person name="Sun H."/>
            <person name="Tunlid A."/>
            <person name="Henrissat B."/>
            <person name="Grigoriev I.V."/>
            <person name="Hibbett D.S."/>
            <person name="Martin F."/>
        </authorList>
    </citation>
    <scope>NUCLEOTIDE SEQUENCE [LARGE SCALE GENOMIC DNA]</scope>
    <source>
        <strain evidence="3">Ve08.2h10</strain>
    </source>
</reference>
<sequence>MSSSTKNDLTKWSDEQLHENDDDDEKSTECRHWMKVWKEAECWGAEEEVKQKAEEEAKPKAEVKVWRRAEMEAKACAEEVAWVQSSVMGPSKGKQPKAAVSRVAEVMEKVGGLAPCYGCWGAGVACEMKAARADVAEEVDKVMSPWARKKKVQTQSPVADNKQDENEAAEESEKEHDTLDLEFALEEPEVGSEEEFEEEEVAEAAEEREALKGWSEEEAEVDESV</sequence>
<evidence type="ECO:0000313" key="3">
    <source>
        <dbReference type="Proteomes" id="UP000054538"/>
    </source>
</evidence>
<dbReference type="EMBL" id="KN825752">
    <property type="protein sequence ID" value="KIK81674.1"/>
    <property type="molecule type" value="Genomic_DNA"/>
</dbReference>
<dbReference type="STRING" id="930991.A0A0D0DJ73"/>
<feature type="compositionally biased region" description="Acidic residues" evidence="1">
    <location>
        <begin position="183"/>
        <end position="204"/>
    </location>
</feature>
<protein>
    <submittedName>
        <fullName evidence="2">Uncharacterized protein</fullName>
    </submittedName>
</protein>
<name>A0A0D0DJ73_9AGAM</name>
<dbReference type="AlphaFoldDB" id="A0A0D0DJ73"/>
<feature type="compositionally biased region" description="Basic and acidic residues" evidence="1">
    <location>
        <begin position="8"/>
        <end position="19"/>
    </location>
</feature>
<evidence type="ECO:0000256" key="1">
    <source>
        <dbReference type="SAM" id="MobiDB-lite"/>
    </source>
</evidence>
<evidence type="ECO:0000313" key="2">
    <source>
        <dbReference type="EMBL" id="KIK81674.1"/>
    </source>
</evidence>
<dbReference type="InParanoid" id="A0A0D0DJ73"/>
<accession>A0A0D0DJ73</accession>
<feature type="region of interest" description="Disordered" evidence="1">
    <location>
        <begin position="146"/>
        <end position="225"/>
    </location>
</feature>
<feature type="compositionally biased region" description="Basic and acidic residues" evidence="1">
    <location>
        <begin position="161"/>
        <end position="179"/>
    </location>
</feature>
<organism evidence="2 3">
    <name type="scientific">Paxillus rubicundulus Ve08.2h10</name>
    <dbReference type="NCBI Taxonomy" id="930991"/>
    <lineage>
        <taxon>Eukaryota</taxon>
        <taxon>Fungi</taxon>
        <taxon>Dikarya</taxon>
        <taxon>Basidiomycota</taxon>
        <taxon>Agaricomycotina</taxon>
        <taxon>Agaricomycetes</taxon>
        <taxon>Agaricomycetidae</taxon>
        <taxon>Boletales</taxon>
        <taxon>Paxilineae</taxon>
        <taxon>Paxillaceae</taxon>
        <taxon>Paxillus</taxon>
    </lineage>
</organism>
<feature type="region of interest" description="Disordered" evidence="1">
    <location>
        <begin position="1"/>
        <end position="29"/>
    </location>
</feature>